<dbReference type="InterPro" id="IPR050509">
    <property type="entry name" value="CoA-transferase_III"/>
</dbReference>
<keyword evidence="2" id="KW-1185">Reference proteome</keyword>
<keyword evidence="1" id="KW-0808">Transferase</keyword>
<organism evidence="1 2">
    <name type="scientific">Rhodococcus oxybenzonivorans</name>
    <dbReference type="NCBI Taxonomy" id="1990687"/>
    <lineage>
        <taxon>Bacteria</taxon>
        <taxon>Bacillati</taxon>
        <taxon>Actinomycetota</taxon>
        <taxon>Actinomycetes</taxon>
        <taxon>Mycobacteriales</taxon>
        <taxon>Nocardiaceae</taxon>
        <taxon>Rhodococcus</taxon>
    </lineage>
</organism>
<dbReference type="Gene3D" id="3.40.50.10540">
    <property type="entry name" value="Crotonobetainyl-coa:carnitine coa-transferase, domain 1"/>
    <property type="match status" value="1"/>
</dbReference>
<dbReference type="Proteomes" id="UP000245711">
    <property type="component" value="Chromosome"/>
</dbReference>
<dbReference type="InterPro" id="IPR044855">
    <property type="entry name" value="CoA-Trfase_III_dom3_sf"/>
</dbReference>
<dbReference type="Gene3D" id="3.30.1540.10">
    <property type="entry name" value="formyl-coa transferase, domain 3"/>
    <property type="match status" value="1"/>
</dbReference>
<dbReference type="AlphaFoldDB" id="A0A2S2C3H2"/>
<dbReference type="GO" id="GO:0016740">
    <property type="term" value="F:transferase activity"/>
    <property type="evidence" value="ECO:0007669"/>
    <property type="project" value="UniProtKB-KW"/>
</dbReference>
<dbReference type="OrthoDB" id="9797653at2"/>
<dbReference type="InterPro" id="IPR023606">
    <property type="entry name" value="CoA-Trfase_III_dom_1_sf"/>
</dbReference>
<evidence type="ECO:0000313" key="1">
    <source>
        <dbReference type="EMBL" id="AWK75363.1"/>
    </source>
</evidence>
<reference evidence="1 2" key="1">
    <citation type="submission" date="2017-05" db="EMBL/GenBank/DDBJ databases">
        <title>Isolation of Rhodococcus sp. S2-17 biodegrading of BP-3.</title>
        <authorList>
            <person name="Lee Y."/>
            <person name="Kim K.H."/>
            <person name="Chun B.H."/>
            <person name="Jung H.S."/>
            <person name="Jeon C.O."/>
        </authorList>
    </citation>
    <scope>NUCLEOTIDE SEQUENCE [LARGE SCALE GENOMIC DNA]</scope>
    <source>
        <strain evidence="1 2">S2-17</strain>
    </source>
</reference>
<dbReference type="Pfam" id="PF02515">
    <property type="entry name" value="CoA_transf_3"/>
    <property type="match status" value="1"/>
</dbReference>
<dbReference type="InterPro" id="IPR003673">
    <property type="entry name" value="CoA-Trfase_fam_III"/>
</dbReference>
<gene>
    <name evidence="1" type="ORF">CBI38_05585</name>
</gene>
<dbReference type="SUPFAM" id="SSF89796">
    <property type="entry name" value="CoA-transferase family III (CaiB/BaiF)"/>
    <property type="match status" value="1"/>
</dbReference>
<evidence type="ECO:0000313" key="2">
    <source>
        <dbReference type="Proteomes" id="UP000245711"/>
    </source>
</evidence>
<dbReference type="RefSeq" id="WP_109327079.1">
    <property type="nucleotide sequence ID" value="NZ_CP021354.1"/>
</dbReference>
<sequence length="409" mass="44274">MVDDGSHQARAFDGVRVIELAQWVFVPVAGALLAEWGADVIRVEPLDGDPYRALTTQGIGAGAAGPNLSVTLANRGKRSVAVDVRHPDGARILHELLDTADVFLTSLRPGALARLGLDADTLRERYPTLIYARGHGFGMRGPDAEKPGYDSSAFWARGGVGHTLTPSERNYPISQRGAMGDRNAAMALAFGVATALLERHKTGVGTVVDVSLLATAMWMLSSDVLAALNGGEVTQVSDRGPQVNPLTGSYRTKDHRHVQLMLLQGDRYWPDFARLVGREDLIDDPRFADMAARRANSADCVAVLDEVFAERTLEEWKAILADLDAPWAPVQSVHDLIDDPQVRANGYVGEVVLGDGNTYRLPTVPVQLGQRPPELLPAPEHGEHTEMMMLELGYDWEQITGLGEAGVIP</sequence>
<accession>A0A2S2C3H2</accession>
<dbReference type="PANTHER" id="PTHR48228:SF2">
    <property type="entry name" value="E-CINNAMOYL-COA:R-PHENYLLACTATE COA TRANSFERASE LARGE SUBUNIT"/>
    <property type="match status" value="1"/>
</dbReference>
<dbReference type="EMBL" id="CP021354">
    <property type="protein sequence ID" value="AWK75363.1"/>
    <property type="molecule type" value="Genomic_DNA"/>
</dbReference>
<protein>
    <submittedName>
        <fullName evidence="1">CoA transferase</fullName>
    </submittedName>
</protein>
<dbReference type="KEGG" id="roz:CBI38_05585"/>
<proteinExistence type="predicted"/>
<name>A0A2S2C3H2_9NOCA</name>
<dbReference type="PANTHER" id="PTHR48228">
    <property type="entry name" value="SUCCINYL-COA--D-CITRAMALATE COA-TRANSFERASE"/>
    <property type="match status" value="1"/>
</dbReference>